<evidence type="ECO:0000313" key="3">
    <source>
        <dbReference type="EMBL" id="NGO49748.1"/>
    </source>
</evidence>
<sequence length="116" mass="12685">MDDLRKRFGRLVTAHRRRAGYTQEQLAERAGVSVDTISKIEVGATGARFPMIERIATALQVDPAELFSTEIPSGALKRAKLNEVTLTLAGLSETDLQWIGDLIGVALRRNGPSRPV</sequence>
<keyword evidence="1" id="KW-0238">DNA-binding</keyword>
<evidence type="ECO:0000259" key="2">
    <source>
        <dbReference type="PROSITE" id="PS50943"/>
    </source>
</evidence>
<accession>A0A6G4W5Z8</accession>
<dbReference type="CDD" id="cd00093">
    <property type="entry name" value="HTH_XRE"/>
    <property type="match status" value="1"/>
</dbReference>
<organism evidence="3 4">
    <name type="scientific">Allomesorhizobium camelthorni</name>
    <dbReference type="NCBI Taxonomy" id="475069"/>
    <lineage>
        <taxon>Bacteria</taxon>
        <taxon>Pseudomonadati</taxon>
        <taxon>Pseudomonadota</taxon>
        <taxon>Alphaproteobacteria</taxon>
        <taxon>Hyphomicrobiales</taxon>
        <taxon>Phyllobacteriaceae</taxon>
        <taxon>Allomesorhizobium</taxon>
    </lineage>
</organism>
<dbReference type="PROSITE" id="PS50943">
    <property type="entry name" value="HTH_CROC1"/>
    <property type="match status" value="1"/>
</dbReference>
<comment type="caution">
    <text evidence="3">The sequence shown here is derived from an EMBL/GenBank/DDBJ whole genome shotgun (WGS) entry which is preliminary data.</text>
</comment>
<dbReference type="GO" id="GO:0003700">
    <property type="term" value="F:DNA-binding transcription factor activity"/>
    <property type="evidence" value="ECO:0007669"/>
    <property type="project" value="TreeGrafter"/>
</dbReference>
<protein>
    <submittedName>
        <fullName evidence="3">Helix-turn-helix domain-containing protein</fullName>
    </submittedName>
</protein>
<name>A0A6G4W5Z8_9HYPH</name>
<dbReference type="PANTHER" id="PTHR46797:SF1">
    <property type="entry name" value="METHYLPHOSPHONATE SYNTHASE"/>
    <property type="match status" value="1"/>
</dbReference>
<dbReference type="Gene3D" id="1.10.260.40">
    <property type="entry name" value="lambda repressor-like DNA-binding domains"/>
    <property type="match status" value="1"/>
</dbReference>
<dbReference type="InterPro" id="IPR001387">
    <property type="entry name" value="Cro/C1-type_HTH"/>
</dbReference>
<feature type="domain" description="HTH cro/C1-type" evidence="2">
    <location>
        <begin position="16"/>
        <end position="66"/>
    </location>
</feature>
<evidence type="ECO:0000313" key="4">
    <source>
        <dbReference type="Proteomes" id="UP001642900"/>
    </source>
</evidence>
<dbReference type="Pfam" id="PF13560">
    <property type="entry name" value="HTH_31"/>
    <property type="match status" value="1"/>
</dbReference>
<dbReference type="AlphaFoldDB" id="A0A6G4W5Z8"/>
<reference evidence="3 4" key="1">
    <citation type="submission" date="2020-02" db="EMBL/GenBank/DDBJ databases">
        <title>Genome sequence of strain CCNWXJ40-4.</title>
        <authorList>
            <person name="Gao J."/>
            <person name="Sun J."/>
        </authorList>
    </citation>
    <scope>NUCLEOTIDE SEQUENCE [LARGE SCALE GENOMIC DNA]</scope>
    <source>
        <strain evidence="3 4">CCNWXJ 40-4</strain>
    </source>
</reference>
<dbReference type="EMBL" id="JAAKZF010000001">
    <property type="protein sequence ID" value="NGO49748.1"/>
    <property type="molecule type" value="Genomic_DNA"/>
</dbReference>
<proteinExistence type="predicted"/>
<dbReference type="GO" id="GO:0003677">
    <property type="term" value="F:DNA binding"/>
    <property type="evidence" value="ECO:0007669"/>
    <property type="project" value="UniProtKB-KW"/>
</dbReference>
<keyword evidence="4" id="KW-1185">Reference proteome</keyword>
<gene>
    <name evidence="3" type="ORF">G6N73_00920</name>
</gene>
<dbReference type="Proteomes" id="UP001642900">
    <property type="component" value="Unassembled WGS sequence"/>
</dbReference>
<dbReference type="InterPro" id="IPR050807">
    <property type="entry name" value="TransReg_Diox_bact_type"/>
</dbReference>
<dbReference type="GO" id="GO:0005829">
    <property type="term" value="C:cytosol"/>
    <property type="evidence" value="ECO:0007669"/>
    <property type="project" value="TreeGrafter"/>
</dbReference>
<dbReference type="SUPFAM" id="SSF47413">
    <property type="entry name" value="lambda repressor-like DNA-binding domains"/>
    <property type="match status" value="1"/>
</dbReference>
<dbReference type="PANTHER" id="PTHR46797">
    <property type="entry name" value="HTH-TYPE TRANSCRIPTIONAL REGULATOR"/>
    <property type="match status" value="1"/>
</dbReference>
<dbReference type="SMART" id="SM00530">
    <property type="entry name" value="HTH_XRE"/>
    <property type="match status" value="1"/>
</dbReference>
<evidence type="ECO:0000256" key="1">
    <source>
        <dbReference type="ARBA" id="ARBA00023125"/>
    </source>
</evidence>
<dbReference type="InterPro" id="IPR010982">
    <property type="entry name" value="Lambda_DNA-bd_dom_sf"/>
</dbReference>
<dbReference type="RefSeq" id="WP_165021882.1">
    <property type="nucleotide sequence ID" value="NZ_JAAKZF010000001.1"/>
</dbReference>